<organism evidence="2 3">
    <name type="scientific">Linnemannia schmuckeri</name>
    <dbReference type="NCBI Taxonomy" id="64567"/>
    <lineage>
        <taxon>Eukaryota</taxon>
        <taxon>Fungi</taxon>
        <taxon>Fungi incertae sedis</taxon>
        <taxon>Mucoromycota</taxon>
        <taxon>Mortierellomycotina</taxon>
        <taxon>Mortierellomycetes</taxon>
        <taxon>Mortierellales</taxon>
        <taxon>Mortierellaceae</taxon>
        <taxon>Linnemannia</taxon>
    </lineage>
</organism>
<comment type="caution">
    <text evidence="2">The sequence shown here is derived from an EMBL/GenBank/DDBJ whole genome shotgun (WGS) entry which is preliminary data.</text>
</comment>
<keyword evidence="3" id="KW-1185">Reference proteome</keyword>
<dbReference type="Proteomes" id="UP000748756">
    <property type="component" value="Unassembled WGS sequence"/>
</dbReference>
<sequence>MASADTIEVMLAGRPGESVIVPYIAKEPIYNIIQRIAMKLQETKSDYNYQELYLQGFHLEYPQLPLADYRVLGGTLTYQSIKKGDMSIFVRNVIGDKSLCIGCNPSDTILNIKKILFKREGVPLAQLLMLHRGKALRDDDATLESLGVRRISTLTMLTRVRGGIGLTLSLPIRFADVSSRDNVLNVRLATHASPGRTVNRGTNIERHLPIHFGAIEFSREKFCCPNCLSFNTTVPFTAGFWNCKYRFHGLKADGTQFTAKWTIVDNPEAYRFFKPEKQIGRTRLVIESAALDREDDCPLCLRRMVDNIATLDCDHRFHEFWKFAQGLENCSSCEFQELFSNSKKYFSGGLRLRLSQ</sequence>
<feature type="domain" description="Ubiquitin-like" evidence="1">
    <location>
        <begin position="86"/>
        <end position="163"/>
    </location>
</feature>
<evidence type="ECO:0000259" key="1">
    <source>
        <dbReference type="PROSITE" id="PS50053"/>
    </source>
</evidence>
<dbReference type="OrthoDB" id="428577at2759"/>
<reference evidence="2" key="1">
    <citation type="journal article" date="2020" name="Fungal Divers.">
        <title>Resolving the Mortierellaceae phylogeny through synthesis of multi-gene phylogenetics and phylogenomics.</title>
        <authorList>
            <person name="Vandepol N."/>
            <person name="Liber J."/>
            <person name="Desiro A."/>
            <person name="Na H."/>
            <person name="Kennedy M."/>
            <person name="Barry K."/>
            <person name="Grigoriev I.V."/>
            <person name="Miller A.N."/>
            <person name="O'Donnell K."/>
            <person name="Stajich J.E."/>
            <person name="Bonito G."/>
        </authorList>
    </citation>
    <scope>NUCLEOTIDE SEQUENCE</scope>
    <source>
        <strain evidence="2">NRRL 6426</strain>
    </source>
</reference>
<dbReference type="SUPFAM" id="SSF54236">
    <property type="entry name" value="Ubiquitin-like"/>
    <property type="match status" value="1"/>
</dbReference>
<dbReference type="AlphaFoldDB" id="A0A9P5RW32"/>
<dbReference type="Gene3D" id="3.10.20.90">
    <property type="entry name" value="Phosphatidylinositol 3-kinase Catalytic Subunit, Chain A, domain 1"/>
    <property type="match status" value="1"/>
</dbReference>
<gene>
    <name evidence="2" type="primary">UB2B</name>
    <name evidence="2" type="ORF">BG015_011451</name>
</gene>
<dbReference type="SMART" id="SM00213">
    <property type="entry name" value="UBQ"/>
    <property type="match status" value="1"/>
</dbReference>
<evidence type="ECO:0000313" key="2">
    <source>
        <dbReference type="EMBL" id="KAF9146913.1"/>
    </source>
</evidence>
<protein>
    <submittedName>
        <fullName evidence="2">Ubiquitin</fullName>
    </submittedName>
</protein>
<dbReference type="EMBL" id="JAAAUQ010000889">
    <property type="protein sequence ID" value="KAF9146913.1"/>
    <property type="molecule type" value="Genomic_DNA"/>
</dbReference>
<accession>A0A9P5RW32</accession>
<name>A0A9P5RW32_9FUNG</name>
<evidence type="ECO:0000313" key="3">
    <source>
        <dbReference type="Proteomes" id="UP000748756"/>
    </source>
</evidence>
<dbReference type="PROSITE" id="PS50053">
    <property type="entry name" value="UBIQUITIN_2"/>
    <property type="match status" value="1"/>
</dbReference>
<proteinExistence type="predicted"/>
<dbReference type="Pfam" id="PF00240">
    <property type="entry name" value="ubiquitin"/>
    <property type="match status" value="1"/>
</dbReference>
<dbReference type="InterPro" id="IPR029071">
    <property type="entry name" value="Ubiquitin-like_domsf"/>
</dbReference>
<dbReference type="InterPro" id="IPR000626">
    <property type="entry name" value="Ubiquitin-like_dom"/>
</dbReference>